<proteinExistence type="predicted"/>
<dbReference type="EMBL" id="CM034408">
    <property type="protein sequence ID" value="KAJ0172123.1"/>
    <property type="molecule type" value="Genomic_DNA"/>
</dbReference>
<evidence type="ECO:0000313" key="1">
    <source>
        <dbReference type="EMBL" id="KAJ0172123.1"/>
    </source>
</evidence>
<organism evidence="1 2">
    <name type="scientific">Dendrolimus kikuchii</name>
    <dbReference type="NCBI Taxonomy" id="765133"/>
    <lineage>
        <taxon>Eukaryota</taxon>
        <taxon>Metazoa</taxon>
        <taxon>Ecdysozoa</taxon>
        <taxon>Arthropoda</taxon>
        <taxon>Hexapoda</taxon>
        <taxon>Insecta</taxon>
        <taxon>Pterygota</taxon>
        <taxon>Neoptera</taxon>
        <taxon>Endopterygota</taxon>
        <taxon>Lepidoptera</taxon>
        <taxon>Glossata</taxon>
        <taxon>Ditrysia</taxon>
        <taxon>Bombycoidea</taxon>
        <taxon>Lasiocampidae</taxon>
        <taxon>Dendrolimus</taxon>
    </lineage>
</organism>
<comment type="caution">
    <text evidence="1">The sequence shown here is derived from an EMBL/GenBank/DDBJ whole genome shotgun (WGS) entry which is preliminary data.</text>
</comment>
<sequence length="520" mass="58968">MKLTVLLMFIITLLLNLCSAYKILVVFPNTSKSHGILGEGYVRHLLNAGHEITYIASVPMKNSSKNLRQIDVSSNFKAFNELMETVDSKEMFSSRTPWNLMLQLLNIQYRNIENTIGNEDVQKLLYDPNETFDAVIIEWLSVEIYAGFAAVFNCPLIWASPTEPNGPLLSLIDEAPNPAYTPDNVYSAGPPFTFLERVTQLAASHIFSLIQWFTSGVDEALFEANFAAAIRERGRTPLTLKEVKYNASMILANSHVSTGVGIRLPQNYKAISGYHVNEEVSPLPEKLEKLMNESKNGVIYFSLGSIVPSNKLPEEMRKAFIEVFRSLKQTVIWKFDMEIPDLPKNIHVVKWAPQQSILAHPKCILFITHGGLLSVIETVHYGKPIIGIPVFADQFSNVKRAVQKGFALELRLNEKLAETLKNSVQEMISNTKYTERVKEVSYIYHHRLVKPGAELVHWVEHVIHTKGAPELQSPALHMPWYQKAYLDLVAVLILLTYVIVRTIKFLCCSRRKTDVRKKKN</sequence>
<accession>A0ACC1CKQ9</accession>
<gene>
    <name evidence="1" type="ORF">K1T71_012096</name>
</gene>
<reference evidence="1 2" key="1">
    <citation type="journal article" date="2021" name="Front. Genet.">
        <title>Chromosome-Level Genome Assembly Reveals Significant Gene Expansion in the Toll and IMD Signaling Pathways of Dendrolimus kikuchii.</title>
        <authorList>
            <person name="Zhou J."/>
            <person name="Wu P."/>
            <person name="Xiong Z."/>
            <person name="Liu N."/>
            <person name="Zhao N."/>
            <person name="Ji M."/>
            <person name="Qiu Y."/>
            <person name="Yang B."/>
        </authorList>
    </citation>
    <scope>NUCLEOTIDE SEQUENCE [LARGE SCALE GENOMIC DNA]</scope>
    <source>
        <strain evidence="1">Ann1</strain>
    </source>
</reference>
<name>A0ACC1CKQ9_9NEOP</name>
<evidence type="ECO:0000313" key="2">
    <source>
        <dbReference type="Proteomes" id="UP000824533"/>
    </source>
</evidence>
<keyword evidence="2" id="KW-1185">Reference proteome</keyword>
<dbReference type="Proteomes" id="UP000824533">
    <property type="component" value="Linkage Group LG22"/>
</dbReference>
<protein>
    <submittedName>
        <fullName evidence="1">Uncharacterized protein</fullName>
    </submittedName>
</protein>